<gene>
    <name evidence="4" type="ORF">PPRIM_AZ9-3.1.T0080311</name>
</gene>
<dbReference type="CDD" id="cd02845">
    <property type="entry name" value="PAZ_piwi_like"/>
    <property type="match status" value="1"/>
</dbReference>
<organism evidence="4 5">
    <name type="scientific">Paramecium primaurelia</name>
    <dbReference type="NCBI Taxonomy" id="5886"/>
    <lineage>
        <taxon>Eukaryota</taxon>
        <taxon>Sar</taxon>
        <taxon>Alveolata</taxon>
        <taxon>Ciliophora</taxon>
        <taxon>Intramacronucleata</taxon>
        <taxon>Oligohymenophorea</taxon>
        <taxon>Peniculida</taxon>
        <taxon>Parameciidae</taxon>
        <taxon>Paramecium</taxon>
    </lineage>
</organism>
<feature type="domain" description="PAZ" evidence="2">
    <location>
        <begin position="187"/>
        <end position="286"/>
    </location>
</feature>
<proteinExistence type="inferred from homology"/>
<dbReference type="SMART" id="SM00949">
    <property type="entry name" value="PAZ"/>
    <property type="match status" value="1"/>
</dbReference>
<dbReference type="PANTHER" id="PTHR22891">
    <property type="entry name" value="EUKARYOTIC TRANSLATION INITIATION FACTOR 2C"/>
    <property type="match status" value="1"/>
</dbReference>
<dbReference type="InterPro" id="IPR003100">
    <property type="entry name" value="PAZ_dom"/>
</dbReference>
<evidence type="ECO:0000259" key="2">
    <source>
        <dbReference type="PROSITE" id="PS50821"/>
    </source>
</evidence>
<name>A0A8S1JRS7_PARPR</name>
<dbReference type="EMBL" id="CAJJDM010000004">
    <property type="protein sequence ID" value="CAD8044745.1"/>
    <property type="molecule type" value="Genomic_DNA"/>
</dbReference>
<comment type="similarity">
    <text evidence="1">Belongs to the argonaute family.</text>
</comment>
<dbReference type="PROSITE" id="PS50822">
    <property type="entry name" value="PIWI"/>
    <property type="match status" value="1"/>
</dbReference>
<dbReference type="GO" id="GO:0003723">
    <property type="term" value="F:RNA binding"/>
    <property type="evidence" value="ECO:0007669"/>
    <property type="project" value="InterPro"/>
</dbReference>
<evidence type="ECO:0000259" key="3">
    <source>
        <dbReference type="PROSITE" id="PS50822"/>
    </source>
</evidence>
<dbReference type="Pfam" id="PF02171">
    <property type="entry name" value="Piwi"/>
    <property type="match status" value="1"/>
</dbReference>
<dbReference type="AlphaFoldDB" id="A0A8S1JRS7"/>
<feature type="domain" description="Piwi" evidence="3">
    <location>
        <begin position="467"/>
        <end position="759"/>
    </location>
</feature>
<dbReference type="Pfam" id="PF02170">
    <property type="entry name" value="PAZ"/>
    <property type="match status" value="1"/>
</dbReference>
<dbReference type="InterPro" id="IPR003165">
    <property type="entry name" value="Piwi"/>
</dbReference>
<evidence type="ECO:0000313" key="4">
    <source>
        <dbReference type="EMBL" id="CAD8044745.1"/>
    </source>
</evidence>
<sequence>MIQRQQEILLKTNYHEISLLPGRPIYEYELDILNSTPELIQAALKQFRPQILEMLRNYMSIDNKIYSPKIIDGIEKARSKTLGTIQNHEEAEQIVSIKLIDRLSENHLSKNQIIARLIKQVVRNQFQMVSIGKIGSKLFWSQRAAKQQENNLEIWPGVECIYQPSTIQNFKPKLIIDCAFRILRYRSVLEELIQFKQNLDIVIGQIVMTTYNKKFYQISGIELKMSPKSTFQNQNGEAITFEQYYSSKYNQKIESNQPLLKAIVKGKRDQNQKEIFLIPSLCQMTGLTDEMRNDFNAMKKISEITKPSAEIRMRTAQDFIQQLQNTKIINKKDNTQKEVLNEWGLEIKKDCISIQAQRLDPGNMLMGRDLKLNLGDYKTNLDRQTQTQMYQTPQQQLMLAIFYNVNSGKQSLTSFLENFKLACGEFQFNAFYQPKVIEMQQDREEELERLLQDLKVFADQKQIKVNFLLFLLPGQKKKARLYKACKRISMAKFGCASQVIIEKTLSRNTRSIVNKILIQLNAKIGGTPWALDGIPDIFANKPTMICGVDIFTKIGRKSQLAFCSTINRNFSRYYSQVLTSGEFCSHLQQCLKAALIAFKQELQVYPKNVIIYRDGVGDGQQAAVLGTELPQYKQALKELELNDVSLTLVICNKRVSAKFYTGGQGRAENPPPGTIIDNKIITNEEAIKFYLISQLSRQGTVTPTLYKVLYSDLQGVEQSIKIMTFKLCWLFYNFTGSIKIPAPVRYAHCLCNFIGDNYDDKDKIKFLPQSDLIHQKVLFYI</sequence>
<evidence type="ECO:0000313" key="5">
    <source>
        <dbReference type="Proteomes" id="UP000688137"/>
    </source>
</evidence>
<dbReference type="PROSITE" id="PS50821">
    <property type="entry name" value="PAZ"/>
    <property type="match status" value="1"/>
</dbReference>
<keyword evidence="5" id="KW-1185">Reference proteome</keyword>
<accession>A0A8S1JRS7</accession>
<protein>
    <submittedName>
        <fullName evidence="4">Uncharacterized protein</fullName>
    </submittedName>
</protein>
<dbReference type="OMA" id="ECIYQPS"/>
<evidence type="ECO:0000256" key="1">
    <source>
        <dbReference type="RuleBase" id="RU361178"/>
    </source>
</evidence>
<comment type="caution">
    <text evidence="4">The sequence shown here is derived from an EMBL/GenBank/DDBJ whole genome shotgun (WGS) entry which is preliminary data.</text>
</comment>
<reference evidence="4" key="1">
    <citation type="submission" date="2021-01" db="EMBL/GenBank/DDBJ databases">
        <authorList>
            <consortium name="Genoscope - CEA"/>
            <person name="William W."/>
        </authorList>
    </citation>
    <scope>NUCLEOTIDE SEQUENCE</scope>
</reference>
<dbReference type="CDD" id="cd04658">
    <property type="entry name" value="Piwi_piwi-like_Euk"/>
    <property type="match status" value="1"/>
</dbReference>
<dbReference type="Proteomes" id="UP000688137">
    <property type="component" value="Unassembled WGS sequence"/>
</dbReference>
<dbReference type="SMART" id="SM00950">
    <property type="entry name" value="Piwi"/>
    <property type="match status" value="1"/>
</dbReference>